<keyword evidence="2" id="KW-1185">Reference proteome</keyword>
<dbReference type="AlphaFoldDB" id="A0A1S3DPS3"/>
<dbReference type="GeneID" id="103522584"/>
<sequence length="511" mass="59138">MTPNILASDELLLCDSEENRHYRPNVSVKNKENNQYRFATWNVRGMNQLGKTENIVNEMRNMKIDILGISETFLKNSGDYISALPDNEKYRVIHSGGEKSRQGVGFILNERTMNMVETSISISERVIALRIKAQPVDLFIVECYAPTSDASDDDIESFYESMRKVIKMKKSKEALILAGDLNAKVGSERREDIVGPYGIGNINERGEEFINFCRENDLIITNTWFEQKMSSRHTWISPNGNVKNKIDYICINRRYRNAITNSKSRPGADCGSDHVPVVINLKLKLKKIKKKSTKVKWDFQKCKQASTKEQFSSVFMEELNKHTNENNEQQNNNDKWIDCKKALLQAAETQIGKARSTSKKKWMTQEILDEMEIRKRLKSNSLLGEEQMKKYKDVKAKIQRLCRKAKDDFLNSECKEAEELEDKNSNKFHAKIKSLTKTDNKVSEFILGENGEELYEGEDMLARWKQYCEKLYQDSERPVLEQRELEKSDIPEFTKEDIKRILNGLSNNKAA</sequence>
<dbReference type="Gene3D" id="3.60.10.10">
    <property type="entry name" value="Endonuclease/exonuclease/phosphatase"/>
    <property type="match status" value="1"/>
</dbReference>
<reference evidence="3" key="1">
    <citation type="submission" date="2025-08" db="UniProtKB">
        <authorList>
            <consortium name="RefSeq"/>
        </authorList>
    </citation>
    <scope>IDENTIFICATION</scope>
</reference>
<dbReference type="InterPro" id="IPR005135">
    <property type="entry name" value="Endo/exonuclease/phosphatase"/>
</dbReference>
<dbReference type="InterPro" id="IPR036691">
    <property type="entry name" value="Endo/exonu/phosph_ase_sf"/>
</dbReference>
<evidence type="ECO:0000259" key="1">
    <source>
        <dbReference type="Pfam" id="PF14529"/>
    </source>
</evidence>
<dbReference type="SUPFAM" id="SSF56219">
    <property type="entry name" value="DNase I-like"/>
    <property type="match status" value="1"/>
</dbReference>
<dbReference type="STRING" id="121845.A0A1S3DPS3"/>
<dbReference type="Proteomes" id="UP000079169">
    <property type="component" value="Unplaced"/>
</dbReference>
<evidence type="ECO:0000313" key="3">
    <source>
        <dbReference type="RefSeq" id="XP_008485906.1"/>
    </source>
</evidence>
<dbReference type="PANTHER" id="PTHR23227:SF85">
    <property type="entry name" value="CRANIOFACIAL DEVELOPMENT PROTEIN 2"/>
    <property type="match status" value="1"/>
</dbReference>
<feature type="domain" description="Endonuclease/exonuclease/phosphatase" evidence="1">
    <location>
        <begin position="139"/>
        <end position="277"/>
    </location>
</feature>
<dbReference type="PANTHER" id="PTHR23227">
    <property type="entry name" value="BUCENTAUR RELATED"/>
    <property type="match status" value="1"/>
</dbReference>
<dbReference type="PaxDb" id="121845-A0A1S3DPS3"/>
<protein>
    <submittedName>
        <fullName evidence="3">Craniofacial development protein 2-like</fullName>
    </submittedName>
</protein>
<dbReference type="Pfam" id="PF14529">
    <property type="entry name" value="Exo_endo_phos_2"/>
    <property type="match status" value="1"/>
</dbReference>
<gene>
    <name evidence="3" type="primary">LOC103522584</name>
</gene>
<proteinExistence type="predicted"/>
<dbReference type="OMA" id="WITSETW"/>
<feature type="non-terminal residue" evidence="3">
    <location>
        <position position="511"/>
    </location>
</feature>
<dbReference type="CDD" id="cd09076">
    <property type="entry name" value="L1-EN"/>
    <property type="match status" value="1"/>
</dbReference>
<name>A0A1S3DPS3_DIACI</name>
<dbReference type="KEGG" id="dci:103522584"/>
<dbReference type="GO" id="GO:0003824">
    <property type="term" value="F:catalytic activity"/>
    <property type="evidence" value="ECO:0007669"/>
    <property type="project" value="InterPro"/>
</dbReference>
<organism evidence="2 3">
    <name type="scientific">Diaphorina citri</name>
    <name type="common">Asian citrus psyllid</name>
    <dbReference type="NCBI Taxonomy" id="121845"/>
    <lineage>
        <taxon>Eukaryota</taxon>
        <taxon>Metazoa</taxon>
        <taxon>Ecdysozoa</taxon>
        <taxon>Arthropoda</taxon>
        <taxon>Hexapoda</taxon>
        <taxon>Insecta</taxon>
        <taxon>Pterygota</taxon>
        <taxon>Neoptera</taxon>
        <taxon>Paraneoptera</taxon>
        <taxon>Hemiptera</taxon>
        <taxon>Sternorrhyncha</taxon>
        <taxon>Psylloidea</taxon>
        <taxon>Psyllidae</taxon>
        <taxon>Diaphorininae</taxon>
        <taxon>Diaphorina</taxon>
    </lineage>
</organism>
<dbReference type="RefSeq" id="XP_008485906.1">
    <property type="nucleotide sequence ID" value="XM_008487684.1"/>
</dbReference>
<evidence type="ECO:0000313" key="2">
    <source>
        <dbReference type="Proteomes" id="UP000079169"/>
    </source>
</evidence>
<dbReference type="InterPro" id="IPR027124">
    <property type="entry name" value="Swc5/CFDP1/2"/>
</dbReference>
<accession>A0A1S3DPS3</accession>